<dbReference type="Pfam" id="PF25165">
    <property type="entry name" value="DUF7828"/>
    <property type="match status" value="1"/>
</dbReference>
<dbReference type="EMBL" id="RHWT01000053">
    <property type="protein sequence ID" value="RSB25553.1"/>
    <property type="molecule type" value="Genomic_DNA"/>
</dbReference>
<dbReference type="Proteomes" id="UP000275321">
    <property type="component" value="Unassembled WGS sequence"/>
</dbReference>
<organism evidence="3 4">
    <name type="scientific">Enterobacter cloacae</name>
    <dbReference type="NCBI Taxonomy" id="550"/>
    <lineage>
        <taxon>Bacteria</taxon>
        <taxon>Pseudomonadati</taxon>
        <taxon>Pseudomonadota</taxon>
        <taxon>Gammaproteobacteria</taxon>
        <taxon>Enterobacterales</taxon>
        <taxon>Enterobacteriaceae</taxon>
        <taxon>Enterobacter</taxon>
        <taxon>Enterobacter cloacae complex</taxon>
    </lineage>
</organism>
<gene>
    <name evidence="3" type="ORF">EGK68_23890</name>
</gene>
<evidence type="ECO:0000313" key="3">
    <source>
        <dbReference type="EMBL" id="RSB25553.1"/>
    </source>
</evidence>
<dbReference type="InterPro" id="IPR021696">
    <property type="entry name" value="DUF3279"/>
</dbReference>
<evidence type="ECO:0000259" key="1">
    <source>
        <dbReference type="Pfam" id="PF11682"/>
    </source>
</evidence>
<dbReference type="Pfam" id="PF11682">
    <property type="entry name" value="Zn_ribbon_11"/>
    <property type="match status" value="1"/>
</dbReference>
<sequence>MYAKSFIALDGNGRLTGARTAQRYPYDRYTCHLCGSALRYHPEYHTERPYFEHQTDMLTDNGRLHCPYVRPEPEEVRHNRQLKCYVPHARPLVSQYDWHCSGCGSHYHGERYCLSCRTGEFSRALSDAEIRTAEVTACAY</sequence>
<dbReference type="RefSeq" id="WP_125366606.1">
    <property type="nucleotide sequence ID" value="NZ_RHWT01000053.1"/>
</dbReference>
<dbReference type="AlphaFoldDB" id="A0A427KER7"/>
<protein>
    <recommendedName>
        <fullName evidence="5">DNA-directed RNA polymerase, beta subunit/140 kD subunit</fullName>
    </recommendedName>
</protein>
<feature type="domain" description="DUF3279" evidence="1">
    <location>
        <begin position="94"/>
        <end position="128"/>
    </location>
</feature>
<evidence type="ECO:0000259" key="2">
    <source>
        <dbReference type="Pfam" id="PF25165"/>
    </source>
</evidence>
<evidence type="ECO:0008006" key="5">
    <source>
        <dbReference type="Google" id="ProtNLM"/>
    </source>
</evidence>
<comment type="caution">
    <text evidence="3">The sequence shown here is derived from an EMBL/GenBank/DDBJ whole genome shotgun (WGS) entry which is preliminary data.</text>
</comment>
<proteinExistence type="predicted"/>
<feature type="domain" description="DUF7828" evidence="2">
    <location>
        <begin position="2"/>
        <end position="87"/>
    </location>
</feature>
<name>A0A427KER7_ENTCL</name>
<reference evidence="3 4" key="1">
    <citation type="submission" date="2018-10" db="EMBL/GenBank/DDBJ databases">
        <title>Transmission dynamics of multidrug resistant bacteria on intensive care unit surfaces.</title>
        <authorList>
            <person name="D'Souza A.W."/>
            <person name="Potter R.F."/>
            <person name="Wallace M."/>
            <person name="Shupe A."/>
            <person name="Patel S."/>
            <person name="Sun S."/>
            <person name="Gul D."/>
            <person name="Kwon J.H."/>
            <person name="Andleeb S."/>
            <person name="Burnham C.-A.D."/>
            <person name="Dantas G."/>
        </authorList>
    </citation>
    <scope>NUCLEOTIDE SEQUENCE [LARGE SCALE GENOMIC DNA]</scope>
    <source>
        <strain evidence="3 4">EC_073</strain>
    </source>
</reference>
<accession>A0A427KER7</accession>
<evidence type="ECO:0000313" key="4">
    <source>
        <dbReference type="Proteomes" id="UP000275321"/>
    </source>
</evidence>
<dbReference type="InterPro" id="IPR057150">
    <property type="entry name" value="DUF7828"/>
</dbReference>